<dbReference type="EMBL" id="BRPL01000002">
    <property type="protein sequence ID" value="GLB47321.1"/>
    <property type="molecule type" value="Genomic_DNA"/>
</dbReference>
<name>A0A9W6B1Z6_9LACO</name>
<evidence type="ECO:0000313" key="2">
    <source>
        <dbReference type="Proteomes" id="UP001144204"/>
    </source>
</evidence>
<keyword evidence="2" id="KW-1185">Reference proteome</keyword>
<proteinExistence type="predicted"/>
<comment type="caution">
    <text evidence="1">The sequence shown here is derived from an EMBL/GenBank/DDBJ whole genome shotgun (WGS) entry which is preliminary data.</text>
</comment>
<dbReference type="RefSeq" id="WP_286136783.1">
    <property type="nucleotide sequence ID" value="NZ_BRPL01000002.1"/>
</dbReference>
<organism evidence="1 2">
    <name type="scientific">Philodulcilactobacillus myokoensis</name>
    <dbReference type="NCBI Taxonomy" id="2929573"/>
    <lineage>
        <taxon>Bacteria</taxon>
        <taxon>Bacillati</taxon>
        <taxon>Bacillota</taxon>
        <taxon>Bacilli</taxon>
        <taxon>Lactobacillales</taxon>
        <taxon>Lactobacillaceae</taxon>
        <taxon>Philodulcilactobacillus</taxon>
    </lineage>
</organism>
<accession>A0A9W6B1Z6</accession>
<sequence length="97" mass="11630">MKTKSNQIACHLDIILDNGKKIHFYPRLVHDTLKSLTRDKVIIKRCELLIIAQLSSYKEIKLHELKSIIYDTLKQLNYNQLAVKYYKKEFYKQLDLF</sequence>
<dbReference type="AlphaFoldDB" id="A0A9W6B1Z6"/>
<dbReference type="Proteomes" id="UP001144204">
    <property type="component" value="Unassembled WGS sequence"/>
</dbReference>
<reference evidence="1" key="2">
    <citation type="journal article" date="2023" name="PLoS ONE">
        <title>Philodulcilactobacillus myokoensis gen. nov., sp. nov., a fructophilic, acidophilic, and agar-phobic lactic acid bacterium isolated from fermented vegetable extracts.</title>
        <authorList>
            <person name="Kouya T."/>
            <person name="Ishiyama Y."/>
            <person name="Ohashi S."/>
            <person name="Kumakubo R."/>
            <person name="Yamazaki T."/>
            <person name="Otaki T."/>
        </authorList>
    </citation>
    <scope>NUCLEOTIDE SEQUENCE</scope>
    <source>
        <strain evidence="1">WR16-4</strain>
    </source>
</reference>
<gene>
    <name evidence="1" type="ORF">WR164_13000</name>
</gene>
<reference evidence="1" key="1">
    <citation type="submission" date="2022-07" db="EMBL/GenBank/DDBJ databases">
        <authorList>
            <person name="Kouya T."/>
            <person name="Ishiyama Y."/>
        </authorList>
    </citation>
    <scope>NUCLEOTIDE SEQUENCE</scope>
    <source>
        <strain evidence="1">WR16-4</strain>
    </source>
</reference>
<protein>
    <submittedName>
        <fullName evidence="1">Uncharacterized protein</fullName>
    </submittedName>
</protein>
<evidence type="ECO:0000313" key="1">
    <source>
        <dbReference type="EMBL" id="GLB47321.1"/>
    </source>
</evidence>